<protein>
    <submittedName>
        <fullName evidence="2">FRG domain-containing protein</fullName>
    </submittedName>
</protein>
<evidence type="ECO:0000313" key="2">
    <source>
        <dbReference type="EMBL" id="MBM6921519.1"/>
    </source>
</evidence>
<feature type="domain" description="FRG" evidence="1">
    <location>
        <begin position="71"/>
        <end position="174"/>
    </location>
</feature>
<gene>
    <name evidence="2" type="ORF">H6A12_10160</name>
</gene>
<dbReference type="InterPro" id="IPR014966">
    <property type="entry name" value="FRG-dom"/>
</dbReference>
<evidence type="ECO:0000259" key="1">
    <source>
        <dbReference type="SMART" id="SM00901"/>
    </source>
</evidence>
<dbReference type="RefSeq" id="WP_204447524.1">
    <property type="nucleotide sequence ID" value="NZ_JACJKY010000018.1"/>
</dbReference>
<keyword evidence="3" id="KW-1185">Reference proteome</keyword>
<reference evidence="2" key="2">
    <citation type="journal article" date="2021" name="Sci. Rep.">
        <title>The distribution of antibiotic resistance genes in chicken gut microbiota commensals.</title>
        <authorList>
            <person name="Juricova H."/>
            <person name="Matiasovicova J."/>
            <person name="Kubasova T."/>
            <person name="Cejkova D."/>
            <person name="Rychlik I."/>
        </authorList>
    </citation>
    <scope>NUCLEOTIDE SEQUENCE</scope>
    <source>
        <strain evidence="2">An559</strain>
    </source>
</reference>
<reference evidence="2" key="1">
    <citation type="submission" date="2020-08" db="EMBL/GenBank/DDBJ databases">
        <authorList>
            <person name="Cejkova D."/>
            <person name="Kubasova T."/>
            <person name="Jahodarova E."/>
            <person name="Rychlik I."/>
        </authorList>
    </citation>
    <scope>NUCLEOTIDE SEQUENCE</scope>
    <source>
        <strain evidence="2">An559</strain>
    </source>
</reference>
<sequence>MQLSKIGEQKIKRTRPSKKFSPKVVQNISSPYIEKIKIHKFQIGHEVPVFDVSDYRALNQLIGYAKFLNTDYGDVYYRGEVHLHQSLLPSISRKQNSYKYEEALNNAIKNAIGDNKFSGFAKLSGFKGRQSAELIVEALLQHYGYSTHFIDLVDNHWIALWFGLNEFKTIKKLSEYCYYEKRTINPVELVTAKDPIAGIYQYMLLVAVDNNTAPIERGIYFGNETITIDLRSSLPSVFLRPHAQHGLVVRRNIHDPAASFDMAQNVVAIVRLRIDNVISWIGGGNLLETANLFPSPAYDYGYEILLQRKDLFENQYHKIAQYIE</sequence>
<dbReference type="EMBL" id="JACJKY010000018">
    <property type="protein sequence ID" value="MBM6921519.1"/>
    <property type="molecule type" value="Genomic_DNA"/>
</dbReference>
<accession>A0A939BDW0</accession>
<name>A0A939BDW0_9FIRM</name>
<dbReference type="Pfam" id="PF08867">
    <property type="entry name" value="FRG"/>
    <property type="match status" value="1"/>
</dbReference>
<organism evidence="2 3">
    <name type="scientific">Merdimmobilis hominis</name>
    <dbReference type="NCBI Taxonomy" id="2897707"/>
    <lineage>
        <taxon>Bacteria</taxon>
        <taxon>Bacillati</taxon>
        <taxon>Bacillota</taxon>
        <taxon>Clostridia</taxon>
        <taxon>Eubacteriales</taxon>
        <taxon>Oscillospiraceae</taxon>
        <taxon>Merdimmobilis</taxon>
    </lineage>
</organism>
<dbReference type="Proteomes" id="UP000774750">
    <property type="component" value="Unassembled WGS sequence"/>
</dbReference>
<comment type="caution">
    <text evidence="2">The sequence shown here is derived from an EMBL/GenBank/DDBJ whole genome shotgun (WGS) entry which is preliminary data.</text>
</comment>
<dbReference type="SMART" id="SM00901">
    <property type="entry name" value="FRG"/>
    <property type="match status" value="1"/>
</dbReference>
<evidence type="ECO:0000313" key="3">
    <source>
        <dbReference type="Proteomes" id="UP000774750"/>
    </source>
</evidence>
<dbReference type="AlphaFoldDB" id="A0A939BDW0"/>
<proteinExistence type="predicted"/>